<organism evidence="2 3">
    <name type="scientific">Fusarium kuroshium</name>
    <dbReference type="NCBI Taxonomy" id="2010991"/>
    <lineage>
        <taxon>Eukaryota</taxon>
        <taxon>Fungi</taxon>
        <taxon>Dikarya</taxon>
        <taxon>Ascomycota</taxon>
        <taxon>Pezizomycotina</taxon>
        <taxon>Sordariomycetes</taxon>
        <taxon>Hypocreomycetidae</taxon>
        <taxon>Hypocreales</taxon>
        <taxon>Nectriaceae</taxon>
        <taxon>Fusarium</taxon>
        <taxon>Fusarium solani species complex</taxon>
    </lineage>
</organism>
<evidence type="ECO:0000256" key="1">
    <source>
        <dbReference type="SAM" id="SignalP"/>
    </source>
</evidence>
<sequence>MRHFTFLSALFSFGAFAASMTADLPEVVSNTTTNDWKRIEKFNDEMMNTLHKHFVRTDGMKMEPRDIICGTYSRLVGIDDSFRSDPPSLDALDFDEATAMSFERKIDDLHVKCLQDPLGYQGEECRSAIEGLLLMQIAGITYDIVAFYDQHFVLDQDTVADVLTKPEMCGEGWKHGQKYIETRSGRGEQAKSSPVIRLAV</sequence>
<keyword evidence="1" id="KW-0732">Signal</keyword>
<dbReference type="OrthoDB" id="5096178at2759"/>
<evidence type="ECO:0000313" key="2">
    <source>
        <dbReference type="EMBL" id="RMJ20121.1"/>
    </source>
</evidence>
<evidence type="ECO:0000313" key="3">
    <source>
        <dbReference type="Proteomes" id="UP000277212"/>
    </source>
</evidence>
<accession>A0A3M2SRC6</accession>
<name>A0A3M2SRC6_9HYPO</name>
<reference evidence="2 3" key="1">
    <citation type="submission" date="2017-06" db="EMBL/GenBank/DDBJ databases">
        <title>Comparative genomic analysis of Ambrosia Fusariam Clade fungi.</title>
        <authorList>
            <person name="Stajich J.E."/>
            <person name="Carrillo J."/>
            <person name="Kijimoto T."/>
            <person name="Eskalen A."/>
            <person name="O'Donnell K."/>
            <person name="Kasson M."/>
        </authorList>
    </citation>
    <scope>NUCLEOTIDE SEQUENCE [LARGE SCALE GENOMIC DNA]</scope>
    <source>
        <strain evidence="2">UCR3666</strain>
    </source>
</reference>
<feature type="signal peptide" evidence="1">
    <location>
        <begin position="1"/>
        <end position="17"/>
    </location>
</feature>
<feature type="chain" id="PRO_5018286880" evidence="1">
    <location>
        <begin position="18"/>
        <end position="200"/>
    </location>
</feature>
<proteinExistence type="predicted"/>
<dbReference type="EMBL" id="NKUJ01000002">
    <property type="protein sequence ID" value="RMJ20121.1"/>
    <property type="molecule type" value="Genomic_DNA"/>
</dbReference>
<comment type="caution">
    <text evidence="2">The sequence shown here is derived from an EMBL/GenBank/DDBJ whole genome shotgun (WGS) entry which is preliminary data.</text>
</comment>
<dbReference type="Proteomes" id="UP000277212">
    <property type="component" value="Unassembled WGS sequence"/>
</dbReference>
<dbReference type="AlphaFoldDB" id="A0A3M2SRC6"/>
<protein>
    <submittedName>
        <fullName evidence="2">Uncharacterized protein</fullName>
    </submittedName>
</protein>
<keyword evidence="3" id="KW-1185">Reference proteome</keyword>
<gene>
    <name evidence="2" type="ORF">CDV36_000187</name>
</gene>